<feature type="region of interest" description="Disordered" evidence="2">
    <location>
        <begin position="163"/>
        <end position="194"/>
    </location>
</feature>
<dbReference type="Pfam" id="PF01627">
    <property type="entry name" value="Hpt"/>
    <property type="match status" value="1"/>
</dbReference>
<dbReference type="EMBL" id="VGLS01001257">
    <property type="protein sequence ID" value="MBM3227213.1"/>
    <property type="molecule type" value="Genomic_DNA"/>
</dbReference>
<dbReference type="PANTHER" id="PTHR43395">
    <property type="entry name" value="SENSOR HISTIDINE KINASE CHEA"/>
    <property type="match status" value="1"/>
</dbReference>
<feature type="domain" description="HPt" evidence="3">
    <location>
        <begin position="15"/>
        <end position="122"/>
    </location>
</feature>
<dbReference type="AlphaFoldDB" id="A0A937W6S3"/>
<dbReference type="PROSITE" id="PS50894">
    <property type="entry name" value="HPT"/>
    <property type="match status" value="1"/>
</dbReference>
<feature type="modified residue" description="Phosphohistidine" evidence="1">
    <location>
        <position position="62"/>
    </location>
</feature>
<evidence type="ECO:0000256" key="2">
    <source>
        <dbReference type="SAM" id="MobiDB-lite"/>
    </source>
</evidence>
<name>A0A937W6S3_UNCTE</name>
<accession>A0A937W6S3</accession>
<evidence type="ECO:0000256" key="1">
    <source>
        <dbReference type="PROSITE-ProRule" id="PRU00110"/>
    </source>
</evidence>
<dbReference type="SMART" id="SM00073">
    <property type="entry name" value="HPT"/>
    <property type="match status" value="1"/>
</dbReference>
<evidence type="ECO:0000259" key="3">
    <source>
        <dbReference type="PROSITE" id="PS50894"/>
    </source>
</evidence>
<dbReference type="GO" id="GO:0004672">
    <property type="term" value="F:protein kinase activity"/>
    <property type="evidence" value="ECO:0007669"/>
    <property type="project" value="UniProtKB-ARBA"/>
</dbReference>
<sequence>MANSARTLIWIWTMAQFLDQKMLTGFVREAQSYLPQLREGVTQFQQDATQREALDEALRYAHTIKGAAAMVCLPVLSHLAYYVEATLEEVVSGQRPLDAPCHAWVYHVTEQLEQYLEHLLAGEGEQRGLVADIVRTFRRFQGLPEAEDAAAIQAALGEELDLMPTPDESTAATPSEVAPAPAVRETPAPTEAAQESEFAIDLLWETVAEEAAALAALPEDSARTIDMAMVSQDMSAL</sequence>
<feature type="non-terminal residue" evidence="4">
    <location>
        <position position="237"/>
    </location>
</feature>
<dbReference type="PANTHER" id="PTHR43395:SF10">
    <property type="entry name" value="CHEMOTAXIS PROTEIN CHEA"/>
    <property type="match status" value="1"/>
</dbReference>
<dbReference type="InterPro" id="IPR008207">
    <property type="entry name" value="Sig_transdc_His_kin_Hpt_dom"/>
</dbReference>
<dbReference type="InterPro" id="IPR036641">
    <property type="entry name" value="HPT_dom_sf"/>
</dbReference>
<reference evidence="4" key="1">
    <citation type="submission" date="2019-03" db="EMBL/GenBank/DDBJ databases">
        <title>Lake Tanganyika Metagenome-Assembled Genomes (MAGs).</title>
        <authorList>
            <person name="Tran P."/>
        </authorList>
    </citation>
    <scope>NUCLEOTIDE SEQUENCE</scope>
    <source>
        <strain evidence="4">K_DeepCast_65m_m2_066</strain>
    </source>
</reference>
<evidence type="ECO:0000313" key="5">
    <source>
        <dbReference type="Proteomes" id="UP000712673"/>
    </source>
</evidence>
<comment type="caution">
    <text evidence="4">The sequence shown here is derived from an EMBL/GenBank/DDBJ whole genome shotgun (WGS) entry which is preliminary data.</text>
</comment>
<organism evidence="4 5">
    <name type="scientific">Tectimicrobiota bacterium</name>
    <dbReference type="NCBI Taxonomy" id="2528274"/>
    <lineage>
        <taxon>Bacteria</taxon>
        <taxon>Pseudomonadati</taxon>
        <taxon>Nitrospinota/Tectimicrobiota group</taxon>
        <taxon>Candidatus Tectimicrobiota</taxon>
    </lineage>
</organism>
<dbReference type="CDD" id="cd00088">
    <property type="entry name" value="HPT"/>
    <property type="match status" value="1"/>
</dbReference>
<evidence type="ECO:0000313" key="4">
    <source>
        <dbReference type="EMBL" id="MBM3227213.1"/>
    </source>
</evidence>
<dbReference type="InterPro" id="IPR051315">
    <property type="entry name" value="Bact_Chemotaxis_CheA"/>
</dbReference>
<keyword evidence="1" id="KW-0597">Phosphoprotein</keyword>
<proteinExistence type="predicted"/>
<dbReference type="SUPFAM" id="SSF47226">
    <property type="entry name" value="Histidine-containing phosphotransfer domain, HPT domain"/>
    <property type="match status" value="1"/>
</dbReference>
<dbReference type="Gene3D" id="1.20.120.160">
    <property type="entry name" value="HPT domain"/>
    <property type="match status" value="1"/>
</dbReference>
<dbReference type="GO" id="GO:0000160">
    <property type="term" value="P:phosphorelay signal transduction system"/>
    <property type="evidence" value="ECO:0007669"/>
    <property type="project" value="InterPro"/>
</dbReference>
<gene>
    <name evidence="4" type="ORF">FJZ47_25890</name>
</gene>
<protein>
    <recommendedName>
        <fullName evidence="3">HPt domain-containing protein</fullName>
    </recommendedName>
</protein>
<dbReference type="Proteomes" id="UP000712673">
    <property type="component" value="Unassembled WGS sequence"/>
</dbReference>